<keyword evidence="1" id="KW-0282">Flagellum</keyword>
<dbReference type="GO" id="GO:0097546">
    <property type="term" value="C:ciliary base"/>
    <property type="evidence" value="ECO:0007669"/>
    <property type="project" value="TreeGrafter"/>
</dbReference>
<dbReference type="GO" id="GO:0019894">
    <property type="term" value="F:kinesin binding"/>
    <property type="evidence" value="ECO:0007669"/>
    <property type="project" value="TreeGrafter"/>
</dbReference>
<evidence type="ECO:0000313" key="1">
    <source>
        <dbReference type="EMBL" id="AFN42834.1"/>
    </source>
</evidence>
<dbReference type="GO" id="GO:0036064">
    <property type="term" value="C:ciliary basal body"/>
    <property type="evidence" value="ECO:0007669"/>
    <property type="project" value="TreeGrafter"/>
</dbReference>
<dbReference type="PANTHER" id="PTHR44117">
    <property type="entry name" value="INTRAFLAGELLAR TRANSPORT PROTEIN 88 HOMOLOG"/>
    <property type="match status" value="1"/>
</dbReference>
<dbReference type="GO" id="GO:0042073">
    <property type="term" value="P:intraciliary transport"/>
    <property type="evidence" value="ECO:0007669"/>
    <property type="project" value="TreeGrafter"/>
</dbReference>
<dbReference type="GO" id="GO:0097730">
    <property type="term" value="C:non-motile cilium"/>
    <property type="evidence" value="ECO:0007669"/>
    <property type="project" value="TreeGrafter"/>
</dbReference>
<dbReference type="GO" id="GO:0005814">
    <property type="term" value="C:centriole"/>
    <property type="evidence" value="ECO:0007669"/>
    <property type="project" value="TreeGrafter"/>
</dbReference>
<accession>I6WIW1</accession>
<proteinExistence type="evidence at transcript level"/>
<protein>
    <submittedName>
        <fullName evidence="1">Intraflagellar transport protein 88-like protein</fullName>
    </submittedName>
</protein>
<keyword evidence="1" id="KW-0966">Cell projection</keyword>
<dbReference type="GO" id="GO:1905515">
    <property type="term" value="P:non-motile cilium assembly"/>
    <property type="evidence" value="ECO:0007669"/>
    <property type="project" value="TreeGrafter"/>
</dbReference>
<name>I6WIW1_MARVE</name>
<dbReference type="EMBL" id="JX126944">
    <property type="protein sequence ID" value="AFN42834.1"/>
    <property type="molecule type" value="mRNA"/>
</dbReference>
<sequence>MEIKYDHQSGYNLIVCYYIVGNTEKMKSCFMKMLHVRHYDPEVDDDMDDESSTLMKVFAISP</sequence>
<reference evidence="1" key="1">
    <citation type="submission" date="2012-06" db="EMBL/GenBank/DDBJ databases">
        <authorList>
            <person name="Boothby T.C."/>
            <person name="Wolniak S.M."/>
        </authorList>
    </citation>
    <scope>NUCLEOTIDE SEQUENCE</scope>
</reference>
<keyword evidence="1" id="KW-0969">Cilium</keyword>
<organism evidence="1">
    <name type="scientific">Marsilea vestita</name>
    <name type="common">Hairy water-clover</name>
    <dbReference type="NCBI Taxonomy" id="59764"/>
    <lineage>
        <taxon>Eukaryota</taxon>
        <taxon>Viridiplantae</taxon>
        <taxon>Streptophyta</taxon>
        <taxon>Embryophyta</taxon>
        <taxon>Tracheophyta</taxon>
        <taxon>Polypodiopsida</taxon>
        <taxon>Polypodiidae</taxon>
        <taxon>Salviniales</taxon>
        <taxon>Marsileaceae</taxon>
        <taxon>Marsilea</taxon>
    </lineage>
</organism>
<dbReference type="AlphaFoldDB" id="I6WIW1"/>
<dbReference type="PANTHER" id="PTHR44117:SF1">
    <property type="entry name" value="INTRAFLAGELLAR TRANSPORT PROTEIN 88 HOMOLOG"/>
    <property type="match status" value="1"/>
</dbReference>